<dbReference type="KEGG" id="ape:APE_1241.1"/>
<dbReference type="EnsemblBacteria" id="BAA80230">
    <property type="protein sequence ID" value="BAA80230"/>
    <property type="gene ID" value="APE_1241.1"/>
</dbReference>
<dbReference type="Pfam" id="PF06023">
    <property type="entry name" value="Csa1"/>
    <property type="match status" value="2"/>
</dbReference>
<dbReference type="NCBIfam" id="TIGR01896">
    <property type="entry name" value="cas_AF1879"/>
    <property type="match status" value="1"/>
</dbReference>
<name>Q9YCL7_AERPE</name>
<dbReference type="STRING" id="272557.APE_1241.1"/>
<dbReference type="CDD" id="cd09659">
    <property type="entry name" value="Cas4_I-A"/>
    <property type="match status" value="1"/>
</dbReference>
<gene>
    <name evidence="1" type="ordered locus">APE_1241.1</name>
</gene>
<dbReference type="PIR" id="H72596">
    <property type="entry name" value="H72596"/>
</dbReference>
<accession>Q9YCL7</accession>
<evidence type="ECO:0000313" key="2">
    <source>
        <dbReference type="Proteomes" id="UP000002518"/>
    </source>
</evidence>
<evidence type="ECO:0000313" key="1">
    <source>
        <dbReference type="EMBL" id="BAA80230.2"/>
    </source>
</evidence>
<dbReference type="EMBL" id="BA000002">
    <property type="protein sequence ID" value="BAA80230.2"/>
    <property type="molecule type" value="Genomic_DNA"/>
</dbReference>
<dbReference type="AlphaFoldDB" id="Q9YCL7"/>
<organism evidence="1 2">
    <name type="scientific">Aeropyrum pernix (strain ATCC 700893 / DSM 11879 / JCM 9820 / NBRC 100138 / K1)</name>
    <dbReference type="NCBI Taxonomy" id="272557"/>
    <lineage>
        <taxon>Archaea</taxon>
        <taxon>Thermoproteota</taxon>
        <taxon>Thermoprotei</taxon>
        <taxon>Desulfurococcales</taxon>
        <taxon>Desulfurococcaceae</taxon>
        <taxon>Aeropyrum</taxon>
    </lineage>
</organism>
<dbReference type="PIRSF" id="PIRSF009226">
    <property type="entry name" value="UCP009226"/>
    <property type="match status" value="1"/>
</dbReference>
<dbReference type="Proteomes" id="UP000002518">
    <property type="component" value="Chromosome"/>
</dbReference>
<dbReference type="eggNOG" id="arCOG04195">
    <property type="taxonomic scope" value="Archaea"/>
</dbReference>
<keyword evidence="2" id="KW-1185">Reference proteome</keyword>
<protein>
    <submittedName>
        <fullName evidence="1">CRISPR-associated protein</fullName>
    </submittedName>
</protein>
<dbReference type="InterPro" id="IPR009260">
    <property type="entry name" value="CRISPR-ass_Csa1"/>
</dbReference>
<proteinExistence type="predicted"/>
<reference evidence="1 2" key="1">
    <citation type="journal article" date="1999" name="DNA Res.">
        <title>Complete genome sequence of an aerobic hyper-thermophilic crenarchaeon, Aeropyrum pernix K1.</title>
        <authorList>
            <person name="Kawarabayasi Y."/>
            <person name="Hino Y."/>
            <person name="Horikawa H."/>
            <person name="Yamazaki S."/>
            <person name="Haikawa Y."/>
            <person name="Jin-no K."/>
            <person name="Takahashi M."/>
            <person name="Sekine M."/>
            <person name="Baba S."/>
            <person name="Ankai A."/>
            <person name="Kosugi H."/>
            <person name="Hosoyama A."/>
            <person name="Fukui S."/>
            <person name="Nagai Y."/>
            <person name="Nishijima K."/>
            <person name="Nakazawa H."/>
            <person name="Takamiya M."/>
            <person name="Masuda S."/>
            <person name="Funahashi T."/>
            <person name="Tanaka T."/>
            <person name="Kudoh Y."/>
            <person name="Yamazaki J."/>
            <person name="Kushida N."/>
            <person name="Oguchi A."/>
            <person name="Aoki K."/>
            <person name="Kubota K."/>
            <person name="Nakamura Y."/>
            <person name="Nomura N."/>
            <person name="Sako Y."/>
            <person name="Kikuchi H."/>
        </authorList>
    </citation>
    <scope>NUCLEOTIDE SEQUENCE [LARGE SCALE GENOMIC DNA]</scope>
    <source>
        <strain evidence="2">ATCC 700893 / DSM 11879 / JCM 9820 / NBRC 100138 / K1</strain>
    </source>
</reference>
<sequence>MFPRGLWDLVRSSAGDGVYAELRGWKWNVVGPRYAARPTLSDVTGVCPVGRDTYLRRVLNTRVNGGLLRLGALVHEAFLLPFKAHRVGDAYRMFNYLLRRVRARGNEIRVMNAVFEKAVEFSAAARVDGIPVAVEPNVPGGPVGLSDYVRPDLLVGIMPVDLVLAGHGDRWVARKELAIAGYALAVEAWTGNPVDYGVVVGLRVNDGLKIVWRLVRVDDHLRTRFLERRDAVARIIEYRSDPGLPEACPPGCVFREVCGV</sequence>